<dbReference type="AlphaFoldDB" id="A0A1H0BFQ1"/>
<dbReference type="CDD" id="cd00609">
    <property type="entry name" value="AAT_like"/>
    <property type="match status" value="1"/>
</dbReference>
<dbReference type="RefSeq" id="WP_092640567.1">
    <property type="nucleotide sequence ID" value="NZ_FNID01000019.1"/>
</dbReference>
<dbReference type="InterPro" id="IPR015422">
    <property type="entry name" value="PyrdxlP-dep_Trfase_small"/>
</dbReference>
<name>A0A1H0BFQ1_9FIRM</name>
<dbReference type="Pfam" id="PF00155">
    <property type="entry name" value="Aminotran_1_2"/>
    <property type="match status" value="1"/>
</dbReference>
<evidence type="ECO:0000256" key="1">
    <source>
        <dbReference type="ARBA" id="ARBA00001933"/>
    </source>
</evidence>
<dbReference type="STRING" id="258515.SAMN05192585_11960"/>
<dbReference type="Proteomes" id="UP000199182">
    <property type="component" value="Unassembled WGS sequence"/>
</dbReference>
<keyword evidence="3 6" id="KW-0808">Transferase</keyword>
<dbReference type="InterPro" id="IPR004839">
    <property type="entry name" value="Aminotransferase_I/II_large"/>
</dbReference>
<keyword evidence="4" id="KW-0663">Pyridoxal phosphate</keyword>
<dbReference type="InterPro" id="IPR015421">
    <property type="entry name" value="PyrdxlP-dep_Trfase_major"/>
</dbReference>
<evidence type="ECO:0000256" key="2">
    <source>
        <dbReference type="ARBA" id="ARBA00022576"/>
    </source>
</evidence>
<dbReference type="InterPro" id="IPR015424">
    <property type="entry name" value="PyrdxlP-dep_Trfase"/>
</dbReference>
<reference evidence="6 7" key="1">
    <citation type="submission" date="2016-10" db="EMBL/GenBank/DDBJ databases">
        <authorList>
            <person name="de Groot N.N."/>
        </authorList>
    </citation>
    <scope>NUCLEOTIDE SEQUENCE [LARGE SCALE GENOMIC DNA]</scope>
    <source>
        <strain evidence="6 7">CGMCC 1.5012</strain>
    </source>
</reference>
<keyword evidence="2 6" id="KW-0032">Aminotransferase</keyword>
<protein>
    <submittedName>
        <fullName evidence="6">Histidinol-phosphate aminotransferase</fullName>
    </submittedName>
</protein>
<dbReference type="Gene3D" id="3.40.640.10">
    <property type="entry name" value="Type I PLP-dependent aspartate aminotransferase-like (Major domain)"/>
    <property type="match status" value="1"/>
</dbReference>
<accession>A0A1H0BFQ1</accession>
<comment type="cofactor">
    <cofactor evidence="1">
        <name>pyridoxal 5'-phosphate</name>
        <dbReference type="ChEBI" id="CHEBI:597326"/>
    </cofactor>
</comment>
<dbReference type="SUPFAM" id="SSF53383">
    <property type="entry name" value="PLP-dependent transferases"/>
    <property type="match status" value="1"/>
</dbReference>
<dbReference type="GO" id="GO:0030170">
    <property type="term" value="F:pyridoxal phosphate binding"/>
    <property type="evidence" value="ECO:0007669"/>
    <property type="project" value="InterPro"/>
</dbReference>
<evidence type="ECO:0000259" key="5">
    <source>
        <dbReference type="Pfam" id="PF00155"/>
    </source>
</evidence>
<dbReference type="GO" id="GO:0008483">
    <property type="term" value="F:transaminase activity"/>
    <property type="evidence" value="ECO:0007669"/>
    <property type="project" value="UniProtKB-KW"/>
</dbReference>
<feature type="domain" description="Aminotransferase class I/classII large" evidence="5">
    <location>
        <begin position="37"/>
        <end position="344"/>
    </location>
</feature>
<evidence type="ECO:0000256" key="3">
    <source>
        <dbReference type="ARBA" id="ARBA00022679"/>
    </source>
</evidence>
<proteinExistence type="predicted"/>
<dbReference type="Gene3D" id="3.90.1150.10">
    <property type="entry name" value="Aspartate Aminotransferase, domain 1"/>
    <property type="match status" value="1"/>
</dbReference>
<dbReference type="PANTHER" id="PTHR42885">
    <property type="entry name" value="HISTIDINOL-PHOSPHATE AMINOTRANSFERASE-RELATED"/>
    <property type="match status" value="1"/>
</dbReference>
<evidence type="ECO:0000313" key="7">
    <source>
        <dbReference type="Proteomes" id="UP000199182"/>
    </source>
</evidence>
<dbReference type="OrthoDB" id="9813612at2"/>
<evidence type="ECO:0000256" key="4">
    <source>
        <dbReference type="ARBA" id="ARBA00022898"/>
    </source>
</evidence>
<sequence length="349" mass="38815">MPYELCEKIKNMTPYEPINGDYSIRLDANESFIAPNKMLQQKIQDAVAQVSFNRYPDALAVELCKAFSLYYRVGVEYITAGNGSDELISVIIGSLLQKGDTLITLSPDFSMYRFYGEMAEMNMVTLKKGESLEVNVDDILKAAKDHSAKAIIFSTPCNPTSLVTDKNEVLRLINSTDMLVVVDEAYMDFSNQSILQEAVSFDNVIVLKTCSKAFSAAIRLGFAVANKRITNALRAAKSPYNVNSVTQAIGAAILNEADYNRDCIKQVLQNRAELYQDLTDLALKKADIIKVYKSETNFIFVELQDAKATHAALMNKGIVVRCFNRHLRITVGSKDENKALVAALDELLK</sequence>
<dbReference type="EMBL" id="FNID01000019">
    <property type="protein sequence ID" value="SDN44499.1"/>
    <property type="molecule type" value="Genomic_DNA"/>
</dbReference>
<dbReference type="PANTHER" id="PTHR42885:SF2">
    <property type="entry name" value="HISTIDINOL-PHOSPHATE AMINOTRANSFERASE"/>
    <property type="match status" value="1"/>
</dbReference>
<keyword evidence="7" id="KW-1185">Reference proteome</keyword>
<gene>
    <name evidence="6" type="ORF">SAMN05192585_11960</name>
</gene>
<organism evidence="6 7">
    <name type="scientific">Acetanaerobacterium elongatum</name>
    <dbReference type="NCBI Taxonomy" id="258515"/>
    <lineage>
        <taxon>Bacteria</taxon>
        <taxon>Bacillati</taxon>
        <taxon>Bacillota</taxon>
        <taxon>Clostridia</taxon>
        <taxon>Eubacteriales</taxon>
        <taxon>Oscillospiraceae</taxon>
        <taxon>Acetanaerobacterium</taxon>
    </lineage>
</organism>
<evidence type="ECO:0000313" key="6">
    <source>
        <dbReference type="EMBL" id="SDN44499.1"/>
    </source>
</evidence>